<feature type="compositionally biased region" description="Basic and acidic residues" evidence="1">
    <location>
        <begin position="1"/>
        <end position="13"/>
    </location>
</feature>
<organism evidence="2 4">
    <name type="scientific">Didymodactylos carnosus</name>
    <dbReference type="NCBI Taxonomy" id="1234261"/>
    <lineage>
        <taxon>Eukaryota</taxon>
        <taxon>Metazoa</taxon>
        <taxon>Spiralia</taxon>
        <taxon>Gnathifera</taxon>
        <taxon>Rotifera</taxon>
        <taxon>Eurotatoria</taxon>
        <taxon>Bdelloidea</taxon>
        <taxon>Philodinida</taxon>
        <taxon>Philodinidae</taxon>
        <taxon>Didymodactylos</taxon>
    </lineage>
</organism>
<feature type="compositionally biased region" description="Basic and acidic residues" evidence="1">
    <location>
        <begin position="44"/>
        <end position="68"/>
    </location>
</feature>
<accession>A0A814VBU2</accession>
<reference evidence="2" key="1">
    <citation type="submission" date="2021-02" db="EMBL/GenBank/DDBJ databases">
        <authorList>
            <person name="Nowell W R."/>
        </authorList>
    </citation>
    <scope>NUCLEOTIDE SEQUENCE</scope>
</reference>
<sequence>MPQRHPTNEHETQAEESAQPLLSTHDASKSASIQKPSSHHREKQHQEPRNCRRRDNQPFHKPKPQKED</sequence>
<feature type="region of interest" description="Disordered" evidence="1">
    <location>
        <begin position="1"/>
        <end position="68"/>
    </location>
</feature>
<gene>
    <name evidence="2" type="ORF">GPM918_LOCUS22950</name>
    <name evidence="3" type="ORF">SRO942_LOCUS22948</name>
</gene>
<dbReference type="Proteomes" id="UP000681722">
    <property type="component" value="Unassembled WGS sequence"/>
</dbReference>
<evidence type="ECO:0000313" key="2">
    <source>
        <dbReference type="EMBL" id="CAF1186014.1"/>
    </source>
</evidence>
<evidence type="ECO:0000313" key="3">
    <source>
        <dbReference type="EMBL" id="CAF3950212.1"/>
    </source>
</evidence>
<proteinExistence type="predicted"/>
<evidence type="ECO:0000256" key="1">
    <source>
        <dbReference type="SAM" id="MobiDB-lite"/>
    </source>
</evidence>
<keyword evidence="4" id="KW-1185">Reference proteome</keyword>
<protein>
    <submittedName>
        <fullName evidence="2">Uncharacterized protein</fullName>
    </submittedName>
</protein>
<dbReference type="AlphaFoldDB" id="A0A814VBU2"/>
<comment type="caution">
    <text evidence="2">The sequence shown here is derived from an EMBL/GenBank/DDBJ whole genome shotgun (WGS) entry which is preliminary data.</text>
</comment>
<dbReference type="EMBL" id="CAJNOQ010008019">
    <property type="protein sequence ID" value="CAF1186014.1"/>
    <property type="molecule type" value="Genomic_DNA"/>
</dbReference>
<evidence type="ECO:0000313" key="4">
    <source>
        <dbReference type="Proteomes" id="UP000663829"/>
    </source>
</evidence>
<dbReference type="Proteomes" id="UP000663829">
    <property type="component" value="Unassembled WGS sequence"/>
</dbReference>
<dbReference type="EMBL" id="CAJOBC010008019">
    <property type="protein sequence ID" value="CAF3950212.1"/>
    <property type="molecule type" value="Genomic_DNA"/>
</dbReference>
<name>A0A814VBU2_9BILA</name>